<feature type="region of interest" description="Disordered" evidence="1">
    <location>
        <begin position="54"/>
        <end position="128"/>
    </location>
</feature>
<accession>A0A8J2PUU4</accession>
<reference evidence="2" key="1">
    <citation type="submission" date="2021-06" db="EMBL/GenBank/DDBJ databases">
        <authorList>
            <person name="Hodson N. C."/>
            <person name="Mongue J. A."/>
            <person name="Jaron S. K."/>
        </authorList>
    </citation>
    <scope>NUCLEOTIDE SEQUENCE</scope>
</reference>
<dbReference type="EMBL" id="CAJVCH010570035">
    <property type="protein sequence ID" value="CAG7833819.1"/>
    <property type="molecule type" value="Genomic_DNA"/>
</dbReference>
<keyword evidence="3" id="KW-1185">Reference proteome</keyword>
<protein>
    <submittedName>
        <fullName evidence="2">Uncharacterized protein</fullName>
    </submittedName>
</protein>
<evidence type="ECO:0000313" key="2">
    <source>
        <dbReference type="EMBL" id="CAG7833819.1"/>
    </source>
</evidence>
<evidence type="ECO:0000256" key="1">
    <source>
        <dbReference type="SAM" id="MobiDB-lite"/>
    </source>
</evidence>
<comment type="caution">
    <text evidence="2">The sequence shown here is derived from an EMBL/GenBank/DDBJ whole genome shotgun (WGS) entry which is preliminary data.</text>
</comment>
<dbReference type="Proteomes" id="UP000708208">
    <property type="component" value="Unassembled WGS sequence"/>
</dbReference>
<dbReference type="AlphaFoldDB" id="A0A8J2PUU4"/>
<sequence>MSWKKEQLNRWLGRDQEEMQVRFRYTVSPEIARIQEWCGRRIQVPRAILSIPQDSSGDELLCNMEDPIPSSPSTTSSDSSSSIPNNPNKRRRLDLNHIEQLEEEEPAGPSKLRRSRRNIKKPTKYYCS</sequence>
<feature type="compositionally biased region" description="Basic residues" evidence="1">
    <location>
        <begin position="111"/>
        <end position="128"/>
    </location>
</feature>
<organism evidence="2 3">
    <name type="scientific">Allacma fusca</name>
    <dbReference type="NCBI Taxonomy" id="39272"/>
    <lineage>
        <taxon>Eukaryota</taxon>
        <taxon>Metazoa</taxon>
        <taxon>Ecdysozoa</taxon>
        <taxon>Arthropoda</taxon>
        <taxon>Hexapoda</taxon>
        <taxon>Collembola</taxon>
        <taxon>Symphypleona</taxon>
        <taxon>Sminthuridae</taxon>
        <taxon>Allacma</taxon>
    </lineage>
</organism>
<feature type="compositionally biased region" description="Low complexity" evidence="1">
    <location>
        <begin position="66"/>
        <end position="87"/>
    </location>
</feature>
<evidence type="ECO:0000313" key="3">
    <source>
        <dbReference type="Proteomes" id="UP000708208"/>
    </source>
</evidence>
<name>A0A8J2PUU4_9HEXA</name>
<gene>
    <name evidence="2" type="ORF">AFUS01_LOCUS43399</name>
</gene>
<proteinExistence type="predicted"/>